<evidence type="ECO:0000313" key="4">
    <source>
        <dbReference type="EMBL" id="VBB30506.1"/>
    </source>
</evidence>
<dbReference type="Gene3D" id="3.30.710.10">
    <property type="entry name" value="Potassium Channel Kv1.1, Chain A"/>
    <property type="match status" value="1"/>
</dbReference>
<dbReference type="Pfam" id="PF07707">
    <property type="entry name" value="BACK"/>
    <property type="match status" value="1"/>
</dbReference>
<dbReference type="PANTHER" id="PTHR45632:SF3">
    <property type="entry name" value="KELCH-LIKE PROTEIN 32"/>
    <property type="match status" value="1"/>
</dbReference>
<feature type="domain" description="BTB" evidence="3">
    <location>
        <begin position="41"/>
        <end position="107"/>
    </location>
</feature>
<name>A0A498SKK5_ACAVI</name>
<evidence type="ECO:0000256" key="1">
    <source>
        <dbReference type="ARBA" id="ARBA00022441"/>
    </source>
</evidence>
<organism evidence="4 5">
    <name type="scientific">Acanthocheilonema viteae</name>
    <name type="common">Filarial nematode worm</name>
    <name type="synonym">Dipetalonema viteae</name>
    <dbReference type="NCBI Taxonomy" id="6277"/>
    <lineage>
        <taxon>Eukaryota</taxon>
        <taxon>Metazoa</taxon>
        <taxon>Ecdysozoa</taxon>
        <taxon>Nematoda</taxon>
        <taxon>Chromadorea</taxon>
        <taxon>Rhabditida</taxon>
        <taxon>Spirurina</taxon>
        <taxon>Spiruromorpha</taxon>
        <taxon>Filarioidea</taxon>
        <taxon>Onchocercidae</taxon>
        <taxon>Acanthocheilonema</taxon>
    </lineage>
</organism>
<dbReference type="PANTHER" id="PTHR45632">
    <property type="entry name" value="LD33804P"/>
    <property type="match status" value="1"/>
</dbReference>
<evidence type="ECO:0000256" key="2">
    <source>
        <dbReference type="ARBA" id="ARBA00022737"/>
    </source>
</evidence>
<dbReference type="OrthoDB" id="5779000at2759"/>
<protein>
    <recommendedName>
        <fullName evidence="3">BTB domain-containing protein</fullName>
    </recommendedName>
</protein>
<keyword evidence="2" id="KW-0677">Repeat</keyword>
<dbReference type="Pfam" id="PF00651">
    <property type="entry name" value="BTB"/>
    <property type="match status" value="1"/>
</dbReference>
<dbReference type="AlphaFoldDB" id="A0A498SKK5"/>
<dbReference type="PROSITE" id="PS50097">
    <property type="entry name" value="BTB"/>
    <property type="match status" value="1"/>
</dbReference>
<dbReference type="InterPro" id="IPR011333">
    <property type="entry name" value="SKP1/BTB/POZ_sf"/>
</dbReference>
<keyword evidence="1" id="KW-0880">Kelch repeat</keyword>
<sequence>MALQNDHRLVWNPNKFNLLSHQAELSNYLDQVQTSNGKPQPDISITLSDNTVMMIHSEIAVAHSGYFRRQYLNEMKVRNRPVILNITHLTTYDANAVRRMVNFFYTGILPCSLAEIPELLALCYELQVPSMRSIIEKFIIQKAAERNCLLDCWNISCHRQSDLSLRTKDFVLSYVIRSLEEAILDVRFAQLDQGAVEALLKRDNLPVRSECDVLRIALMYYLRRDGQRVNVQSLLNVVRYNCGNEALIRMRQDIQCTNDEELRFCFEQNCAYGLWQTERHVYDPNIWPKCEILIPRGKLNVDCDWINAQFYNLLQPIVEPYR</sequence>
<dbReference type="STRING" id="6277.A0A498SKK5"/>
<dbReference type="SUPFAM" id="SSF54695">
    <property type="entry name" value="POZ domain"/>
    <property type="match status" value="1"/>
</dbReference>
<dbReference type="CDD" id="cd18186">
    <property type="entry name" value="BTB_POZ_ZBTB_KLHL-like"/>
    <property type="match status" value="1"/>
</dbReference>
<keyword evidence="5" id="KW-1185">Reference proteome</keyword>
<accession>A0A498SKK5</accession>
<gene>
    <name evidence="4" type="ORF">NAV_LOCUS5297</name>
</gene>
<proteinExistence type="predicted"/>
<dbReference type="InterPro" id="IPR011705">
    <property type="entry name" value="BACK"/>
</dbReference>
<evidence type="ECO:0000313" key="5">
    <source>
        <dbReference type="Proteomes" id="UP000276991"/>
    </source>
</evidence>
<evidence type="ECO:0000259" key="3">
    <source>
        <dbReference type="PROSITE" id="PS50097"/>
    </source>
</evidence>
<dbReference type="InterPro" id="IPR000210">
    <property type="entry name" value="BTB/POZ_dom"/>
</dbReference>
<dbReference type="SMART" id="SM00225">
    <property type="entry name" value="BTB"/>
    <property type="match status" value="1"/>
</dbReference>
<dbReference type="EMBL" id="UPTC01000896">
    <property type="protein sequence ID" value="VBB30506.1"/>
    <property type="molecule type" value="Genomic_DNA"/>
</dbReference>
<dbReference type="Proteomes" id="UP000276991">
    <property type="component" value="Unassembled WGS sequence"/>
</dbReference>
<reference evidence="4 5" key="1">
    <citation type="submission" date="2018-08" db="EMBL/GenBank/DDBJ databases">
        <authorList>
            <person name="Laetsch R D."/>
            <person name="Stevens L."/>
            <person name="Kumar S."/>
            <person name="Blaxter L. M."/>
        </authorList>
    </citation>
    <scope>NUCLEOTIDE SEQUENCE [LARGE SCALE GENOMIC DNA]</scope>
</reference>